<dbReference type="GO" id="GO:0016747">
    <property type="term" value="F:acyltransferase activity, transferring groups other than amino-acyl groups"/>
    <property type="evidence" value="ECO:0007669"/>
    <property type="project" value="InterPro"/>
</dbReference>
<dbReference type="EMBL" id="JADIMX010000160">
    <property type="protein sequence ID" value="MBO8435290.1"/>
    <property type="molecule type" value="Genomic_DNA"/>
</dbReference>
<organism evidence="2 3">
    <name type="scientific">Candidatus Fimicola merdigallinarum</name>
    <dbReference type="NCBI Taxonomy" id="2840819"/>
    <lineage>
        <taxon>Bacteria</taxon>
        <taxon>Bacillati</taxon>
        <taxon>Bacillota</taxon>
        <taxon>Clostridia</taxon>
        <taxon>Lachnospirales</taxon>
        <taxon>Lachnospiraceae</taxon>
        <taxon>Lachnospiraceae incertae sedis</taxon>
        <taxon>Candidatus Fimicola</taxon>
    </lineage>
</organism>
<reference evidence="2" key="1">
    <citation type="submission" date="2020-10" db="EMBL/GenBank/DDBJ databases">
        <authorList>
            <person name="Gilroy R."/>
        </authorList>
    </citation>
    <scope>NUCLEOTIDE SEQUENCE</scope>
    <source>
        <strain evidence="2">F6-4510</strain>
    </source>
</reference>
<feature type="domain" description="N-acetyltransferase" evidence="1">
    <location>
        <begin position="14"/>
        <end position="163"/>
    </location>
</feature>
<dbReference type="SUPFAM" id="SSF55729">
    <property type="entry name" value="Acyl-CoA N-acyltransferases (Nat)"/>
    <property type="match status" value="1"/>
</dbReference>
<protein>
    <submittedName>
        <fullName evidence="2">GNAT family N-acetyltransferase</fullName>
    </submittedName>
</protein>
<comment type="caution">
    <text evidence="2">The sequence shown here is derived from an EMBL/GenBank/DDBJ whole genome shotgun (WGS) entry which is preliminary data.</text>
</comment>
<dbReference type="AlphaFoldDB" id="A0A9D9H1H5"/>
<dbReference type="Proteomes" id="UP000823611">
    <property type="component" value="Unassembled WGS sequence"/>
</dbReference>
<accession>A0A9D9H1H5</accession>
<evidence type="ECO:0000313" key="2">
    <source>
        <dbReference type="EMBL" id="MBO8435290.1"/>
    </source>
</evidence>
<dbReference type="PROSITE" id="PS51186">
    <property type="entry name" value="GNAT"/>
    <property type="match status" value="1"/>
</dbReference>
<reference evidence="2" key="2">
    <citation type="journal article" date="2021" name="PeerJ">
        <title>Extensive microbial diversity within the chicken gut microbiome revealed by metagenomics and culture.</title>
        <authorList>
            <person name="Gilroy R."/>
            <person name="Ravi A."/>
            <person name="Getino M."/>
            <person name="Pursley I."/>
            <person name="Horton D.L."/>
            <person name="Alikhan N.F."/>
            <person name="Baker D."/>
            <person name="Gharbi K."/>
            <person name="Hall N."/>
            <person name="Watson M."/>
            <person name="Adriaenssens E.M."/>
            <person name="Foster-Nyarko E."/>
            <person name="Jarju S."/>
            <person name="Secka A."/>
            <person name="Antonio M."/>
            <person name="Oren A."/>
            <person name="Chaudhuri R.R."/>
            <person name="La Ragione R."/>
            <person name="Hildebrand F."/>
            <person name="Pallen M.J."/>
        </authorList>
    </citation>
    <scope>NUCLEOTIDE SEQUENCE</scope>
    <source>
        <strain evidence="2">F6-4510</strain>
    </source>
</reference>
<evidence type="ECO:0000313" key="3">
    <source>
        <dbReference type="Proteomes" id="UP000823611"/>
    </source>
</evidence>
<sequence>MLKYNSSIKLGVFIMISKMKISEFDKVFEIMDKSFPNSEMRDYDGQKKLLSADKDIYSIYVERNDNNDVIGFIAFWELTDFTYIEHFAVDEKCRGKNIGEKMLNEFVKAQSRPVVLEVEYPEDDFSIRRIGFYKRNNFIMNEYKYLQPPTRVGNDFLPLKIMSSPRAITEQEFLTLNNDLYTKVYKYKK</sequence>
<dbReference type="Pfam" id="PF00583">
    <property type="entry name" value="Acetyltransf_1"/>
    <property type="match status" value="1"/>
</dbReference>
<dbReference type="Gene3D" id="3.40.630.30">
    <property type="match status" value="1"/>
</dbReference>
<evidence type="ECO:0000259" key="1">
    <source>
        <dbReference type="PROSITE" id="PS51186"/>
    </source>
</evidence>
<name>A0A9D9H1H5_9FIRM</name>
<dbReference type="InterPro" id="IPR016181">
    <property type="entry name" value="Acyl_CoA_acyltransferase"/>
</dbReference>
<dbReference type="InterPro" id="IPR000182">
    <property type="entry name" value="GNAT_dom"/>
</dbReference>
<gene>
    <name evidence="2" type="ORF">IAC55_08235</name>
</gene>
<dbReference type="CDD" id="cd04301">
    <property type="entry name" value="NAT_SF"/>
    <property type="match status" value="1"/>
</dbReference>
<proteinExistence type="predicted"/>